<feature type="transmembrane region" description="Helical" evidence="2">
    <location>
        <begin position="111"/>
        <end position="129"/>
    </location>
</feature>
<dbReference type="AlphaFoldDB" id="A0A8H7V0H2"/>
<keyword evidence="1" id="KW-0378">Hydrolase</keyword>
<dbReference type="Gene3D" id="3.60.110.10">
    <property type="entry name" value="Carbon-nitrogen hydrolase"/>
    <property type="match status" value="1"/>
</dbReference>
<reference evidence="4" key="1">
    <citation type="submission" date="2020-12" db="EMBL/GenBank/DDBJ databases">
        <title>Metabolic potential, ecology and presence of endohyphal bacteria is reflected in genomic diversity of Mucoromycotina.</title>
        <authorList>
            <person name="Muszewska A."/>
            <person name="Okrasinska A."/>
            <person name="Steczkiewicz K."/>
            <person name="Drgas O."/>
            <person name="Orlowska M."/>
            <person name="Perlinska-Lenart U."/>
            <person name="Aleksandrzak-Piekarczyk T."/>
            <person name="Szatraj K."/>
            <person name="Zielenkiewicz U."/>
            <person name="Pilsyk S."/>
            <person name="Malc E."/>
            <person name="Mieczkowski P."/>
            <person name="Kruszewska J.S."/>
            <person name="Biernat P."/>
            <person name="Pawlowska J."/>
        </authorList>
    </citation>
    <scope>NUCLEOTIDE SEQUENCE</scope>
    <source>
        <strain evidence="4">WA0000017839</strain>
    </source>
</reference>
<evidence type="ECO:0000259" key="3">
    <source>
        <dbReference type="PROSITE" id="PS50263"/>
    </source>
</evidence>
<comment type="caution">
    <text evidence="4">The sequence shown here is derived from an EMBL/GenBank/DDBJ whole genome shotgun (WGS) entry which is preliminary data.</text>
</comment>
<evidence type="ECO:0000313" key="4">
    <source>
        <dbReference type="EMBL" id="KAG2198833.1"/>
    </source>
</evidence>
<dbReference type="GO" id="GO:0016811">
    <property type="term" value="F:hydrolase activity, acting on carbon-nitrogen (but not peptide) bonds, in linear amides"/>
    <property type="evidence" value="ECO:0007669"/>
    <property type="project" value="TreeGrafter"/>
</dbReference>
<dbReference type="InterPro" id="IPR003010">
    <property type="entry name" value="C-N_Hydrolase"/>
</dbReference>
<dbReference type="SUPFAM" id="SSF56317">
    <property type="entry name" value="Carbon-nitrogen hydrolase"/>
    <property type="match status" value="1"/>
</dbReference>
<evidence type="ECO:0000256" key="2">
    <source>
        <dbReference type="SAM" id="Phobius"/>
    </source>
</evidence>
<dbReference type="PROSITE" id="PS50263">
    <property type="entry name" value="CN_HYDROLASE"/>
    <property type="match status" value="1"/>
</dbReference>
<feature type="transmembrane region" description="Helical" evidence="2">
    <location>
        <begin position="212"/>
        <end position="231"/>
    </location>
</feature>
<feature type="transmembrane region" description="Helical" evidence="2">
    <location>
        <begin position="49"/>
        <end position="67"/>
    </location>
</feature>
<keyword evidence="2" id="KW-0472">Membrane</keyword>
<evidence type="ECO:0000256" key="1">
    <source>
        <dbReference type="ARBA" id="ARBA00022801"/>
    </source>
</evidence>
<gene>
    <name evidence="4" type="ORF">INT47_000749</name>
</gene>
<proteinExistence type="predicted"/>
<feature type="transmembrane region" description="Helical" evidence="2">
    <location>
        <begin position="12"/>
        <end position="37"/>
    </location>
</feature>
<evidence type="ECO:0000313" key="5">
    <source>
        <dbReference type="Proteomes" id="UP000603453"/>
    </source>
</evidence>
<dbReference type="Proteomes" id="UP000603453">
    <property type="component" value="Unassembled WGS sequence"/>
</dbReference>
<feature type="domain" description="CN hydrolase" evidence="3">
    <location>
        <begin position="255"/>
        <end position="471"/>
    </location>
</feature>
<name>A0A8H7V0H2_9FUNG</name>
<organism evidence="4 5">
    <name type="scientific">Mucor saturninus</name>
    <dbReference type="NCBI Taxonomy" id="64648"/>
    <lineage>
        <taxon>Eukaryota</taxon>
        <taxon>Fungi</taxon>
        <taxon>Fungi incertae sedis</taxon>
        <taxon>Mucoromycota</taxon>
        <taxon>Mucoromycotina</taxon>
        <taxon>Mucoromycetes</taxon>
        <taxon>Mucorales</taxon>
        <taxon>Mucorineae</taxon>
        <taxon>Mucoraceae</taxon>
        <taxon>Mucor</taxon>
    </lineage>
</organism>
<dbReference type="InterPro" id="IPR036526">
    <property type="entry name" value="C-N_Hydrolase_sf"/>
</dbReference>
<protein>
    <recommendedName>
        <fullName evidence="3">CN hydrolase domain-containing protein</fullName>
    </recommendedName>
</protein>
<keyword evidence="2" id="KW-1133">Transmembrane helix</keyword>
<feature type="transmembrane region" description="Helical" evidence="2">
    <location>
        <begin position="485"/>
        <end position="506"/>
    </location>
</feature>
<feature type="transmembrane region" description="Helical" evidence="2">
    <location>
        <begin position="79"/>
        <end position="99"/>
    </location>
</feature>
<dbReference type="InterPro" id="IPR050345">
    <property type="entry name" value="Aliph_Amidase/BUP"/>
</dbReference>
<dbReference type="PANTHER" id="PTHR43674">
    <property type="entry name" value="NITRILASE C965.09-RELATED"/>
    <property type="match status" value="1"/>
</dbReference>
<dbReference type="Pfam" id="PF00795">
    <property type="entry name" value="CN_hydrolase"/>
    <property type="match status" value="1"/>
</dbReference>
<dbReference type="EMBL" id="JAEPRD010000104">
    <property type="protein sequence ID" value="KAG2198833.1"/>
    <property type="molecule type" value="Genomic_DNA"/>
</dbReference>
<dbReference type="PANTHER" id="PTHR43674:SF16">
    <property type="entry name" value="CARBON-NITROGEN FAMILY, PUTATIVE (AFU_ORTHOLOGUE AFUA_5G02350)-RELATED"/>
    <property type="match status" value="1"/>
</dbReference>
<accession>A0A8H7V0H2</accession>
<dbReference type="OrthoDB" id="2626014at2759"/>
<keyword evidence="2" id="KW-0812">Transmembrane</keyword>
<sequence length="517" mass="58181">MKEWIKSHGLLIPFLFIVLFGFGYQAIPLFSCFYLPLVLIYTRDKPWQNILLIYFVSSMGFALAFLGNFRTATTPPFPMAWFMFLASFVINLVLIVVLFAERFMRKHNTGMTTRVLFTPLLYTALWFLIGRLGPLGDYPSLTTVTIGWSEFAQLSSLGGRAFLDFLLALSATVALELPTFPLHQLVVSTPHFLQDTHHPDDDLVVEHKERSFWLHPVTLYTILMAVLLSYGGMATNIRRGSFYQTIYPDYIPKTEPVGCVVGPGDNLGLQLSHDIWFNQSQALVASGAKLILWSELTTIVQEEEAFLNKSKAFAREHGVYLAVTYGLGQPVRENKLVVMTKEGEIGINYNKAHPVPGIELQPAGPNVLQFMDTPEFGRLGGAICFDFNFAHLIGQASDHGIDIMLQPSWTWGPIGTYHGQGNALRPLENGFTLFRCVSQGVSGIFEPTANSVFQQKVASNNVESYLFYLPLVKRVRTLYASIGDLFSYLCILTSGVWMALIVWWHVRHATEEEQIRI</sequence>
<keyword evidence="5" id="KW-1185">Reference proteome</keyword>